<protein>
    <submittedName>
        <fullName evidence="1">Uncharacterized protein</fullName>
    </submittedName>
</protein>
<accession>A0ABQ7K9J0</accession>
<proteinExistence type="predicted"/>
<dbReference type="EMBL" id="JAAAIM010000173">
    <property type="protein sequence ID" value="KAG0293014.1"/>
    <property type="molecule type" value="Genomic_DNA"/>
</dbReference>
<organism evidence="1 2">
    <name type="scientific">Linnemannia gamsii</name>
    <dbReference type="NCBI Taxonomy" id="64522"/>
    <lineage>
        <taxon>Eukaryota</taxon>
        <taxon>Fungi</taxon>
        <taxon>Fungi incertae sedis</taxon>
        <taxon>Mucoromycota</taxon>
        <taxon>Mortierellomycotina</taxon>
        <taxon>Mortierellomycetes</taxon>
        <taxon>Mortierellales</taxon>
        <taxon>Mortierellaceae</taxon>
        <taxon>Linnemannia</taxon>
    </lineage>
</organism>
<gene>
    <name evidence="1" type="ORF">BGZ96_003417</name>
</gene>
<evidence type="ECO:0000313" key="2">
    <source>
        <dbReference type="Proteomes" id="UP001194696"/>
    </source>
</evidence>
<reference evidence="1 2" key="1">
    <citation type="journal article" date="2020" name="Fungal Divers.">
        <title>Resolving the Mortierellaceae phylogeny through synthesis of multi-gene phylogenetics and phylogenomics.</title>
        <authorList>
            <person name="Vandepol N."/>
            <person name="Liber J."/>
            <person name="Desiro A."/>
            <person name="Na H."/>
            <person name="Kennedy M."/>
            <person name="Barry K."/>
            <person name="Grigoriev I.V."/>
            <person name="Miller A.N."/>
            <person name="O'Donnell K."/>
            <person name="Stajich J.E."/>
            <person name="Bonito G."/>
        </authorList>
    </citation>
    <scope>NUCLEOTIDE SEQUENCE [LARGE SCALE GENOMIC DNA]</scope>
    <source>
        <strain evidence="1 2">AD045</strain>
    </source>
</reference>
<dbReference type="Proteomes" id="UP001194696">
    <property type="component" value="Unassembled WGS sequence"/>
</dbReference>
<evidence type="ECO:0000313" key="1">
    <source>
        <dbReference type="EMBL" id="KAG0293014.1"/>
    </source>
</evidence>
<sequence length="77" mass="8466">MISSTLYLFSGKILHNIFLEVVEETQSTVEARLQADLPNLTTYCPGGKYLNLTYAHPAIVKLPRDGRISDDLLGSGV</sequence>
<name>A0ABQ7K9J0_9FUNG</name>
<keyword evidence="2" id="KW-1185">Reference proteome</keyword>
<comment type="caution">
    <text evidence="1">The sequence shown here is derived from an EMBL/GenBank/DDBJ whole genome shotgun (WGS) entry which is preliminary data.</text>
</comment>